<dbReference type="EMBL" id="JO495085">
    <property type="protein sequence ID" value="AEL79314.1"/>
    <property type="molecule type" value="mRNA"/>
</dbReference>
<protein>
    <submittedName>
        <fullName evidence="1">Uncharacterized protein</fullName>
    </submittedName>
</protein>
<name>G1K0K3_RHOPR</name>
<proteinExistence type="evidence at transcript level"/>
<organism evidence="1">
    <name type="scientific">Rhodnius prolixus</name>
    <name type="common">Triatomid bug</name>
    <dbReference type="NCBI Taxonomy" id="13249"/>
    <lineage>
        <taxon>Eukaryota</taxon>
        <taxon>Metazoa</taxon>
        <taxon>Ecdysozoa</taxon>
        <taxon>Arthropoda</taxon>
        <taxon>Hexapoda</taxon>
        <taxon>Insecta</taxon>
        <taxon>Pterygota</taxon>
        <taxon>Neoptera</taxon>
        <taxon>Paraneoptera</taxon>
        <taxon>Hemiptera</taxon>
        <taxon>Heteroptera</taxon>
        <taxon>Panheteroptera</taxon>
        <taxon>Cimicomorpha</taxon>
        <taxon>Reduviidae</taxon>
        <taxon>Triatominae</taxon>
        <taxon>Rhodnius</taxon>
    </lineage>
</organism>
<dbReference type="AlphaFoldDB" id="G1K0K3"/>
<accession>G1K0K3</accession>
<feature type="non-terminal residue" evidence="1">
    <location>
        <position position="1"/>
    </location>
</feature>
<feature type="non-terminal residue" evidence="1">
    <location>
        <position position="79"/>
    </location>
</feature>
<reference evidence="1" key="1">
    <citation type="journal article" date="2011" name="Insect Biochem. Mol. Biol.">
        <title>Transcriptome and gene expression profile of ovarian follicle tissue of the triatomine bug Rhodnius prolixus.</title>
        <authorList>
            <person name="Medeiros M.N."/>
            <person name="Logullo R."/>
            <person name="Ramos I.B."/>
            <person name="Sorgine M.H."/>
            <person name="Paiva-Silva G.O."/>
            <person name="Mesquita R.D."/>
            <person name="Machado E.A."/>
            <person name="Coutinho M.A."/>
            <person name="Masuda H."/>
            <person name="Capurro M.L."/>
            <person name="Ribeiro J.M."/>
            <person name="Cardoso Braz G.R."/>
            <person name="Oliveira P.L."/>
        </authorList>
    </citation>
    <scope>NUCLEOTIDE SEQUENCE</scope>
    <source>
        <tissue evidence="1">Ovary</tissue>
    </source>
</reference>
<sequence>KNVFILTYRHYLAVHLRFERDPGFVDPENHHLNQRQPSDQKGDQRKKFYFFFLQLGQPCHQLQLIVHSKMEDAVPKISY</sequence>
<evidence type="ECO:0000313" key="1">
    <source>
        <dbReference type="EMBL" id="AEL79314.1"/>
    </source>
</evidence>